<proteinExistence type="predicted"/>
<evidence type="ECO:0000313" key="15">
    <source>
        <dbReference type="EMBL" id="MCA9382060.1"/>
    </source>
</evidence>
<dbReference type="InterPro" id="IPR003594">
    <property type="entry name" value="HATPase_dom"/>
</dbReference>
<evidence type="ECO:0000256" key="4">
    <source>
        <dbReference type="ARBA" id="ARBA00022553"/>
    </source>
</evidence>
<dbReference type="GO" id="GO:0000155">
    <property type="term" value="F:phosphorelay sensor kinase activity"/>
    <property type="evidence" value="ECO:0007669"/>
    <property type="project" value="InterPro"/>
</dbReference>
<evidence type="ECO:0000256" key="1">
    <source>
        <dbReference type="ARBA" id="ARBA00000085"/>
    </source>
</evidence>
<evidence type="ECO:0000313" key="16">
    <source>
        <dbReference type="Proteomes" id="UP000782843"/>
    </source>
</evidence>
<dbReference type="PROSITE" id="PS50109">
    <property type="entry name" value="HIS_KIN"/>
    <property type="match status" value="1"/>
</dbReference>
<evidence type="ECO:0000256" key="8">
    <source>
        <dbReference type="ARBA" id="ARBA00022989"/>
    </source>
</evidence>
<dbReference type="SUPFAM" id="SSF47384">
    <property type="entry name" value="Homodimeric domain of signal transducing histidine kinase"/>
    <property type="match status" value="1"/>
</dbReference>
<evidence type="ECO:0000256" key="7">
    <source>
        <dbReference type="ARBA" id="ARBA00022777"/>
    </source>
</evidence>
<dbReference type="Pfam" id="PF00672">
    <property type="entry name" value="HAMP"/>
    <property type="match status" value="1"/>
</dbReference>
<keyword evidence="4" id="KW-0597">Phosphoprotein</keyword>
<dbReference type="SUPFAM" id="SSF158472">
    <property type="entry name" value="HAMP domain-like"/>
    <property type="match status" value="1"/>
</dbReference>
<dbReference type="InterPro" id="IPR004358">
    <property type="entry name" value="Sig_transdc_His_kin-like_C"/>
</dbReference>
<evidence type="ECO:0000256" key="11">
    <source>
        <dbReference type="SAM" id="Coils"/>
    </source>
</evidence>
<evidence type="ECO:0000256" key="2">
    <source>
        <dbReference type="ARBA" id="ARBA00004370"/>
    </source>
</evidence>
<dbReference type="SUPFAM" id="SSF55874">
    <property type="entry name" value="ATPase domain of HSP90 chaperone/DNA topoisomerase II/histidine kinase"/>
    <property type="match status" value="1"/>
</dbReference>
<accession>A0A955L354</accession>
<protein>
    <recommendedName>
        <fullName evidence="3">histidine kinase</fullName>
        <ecNumber evidence="3">2.7.13.3</ecNumber>
    </recommendedName>
</protein>
<dbReference type="FunFam" id="3.30.565.10:FF:000006">
    <property type="entry name" value="Sensor histidine kinase WalK"/>
    <property type="match status" value="1"/>
</dbReference>
<keyword evidence="6 12" id="KW-0812">Transmembrane</keyword>
<keyword evidence="11" id="KW-0175">Coiled coil</keyword>
<keyword evidence="10 12" id="KW-0472">Membrane</keyword>
<dbReference type="InterPro" id="IPR003660">
    <property type="entry name" value="HAMP_dom"/>
</dbReference>
<dbReference type="InterPro" id="IPR005467">
    <property type="entry name" value="His_kinase_dom"/>
</dbReference>
<evidence type="ECO:0000256" key="5">
    <source>
        <dbReference type="ARBA" id="ARBA00022679"/>
    </source>
</evidence>
<keyword evidence="7 15" id="KW-0418">Kinase</keyword>
<comment type="catalytic activity">
    <reaction evidence="1">
        <text>ATP + protein L-histidine = ADP + protein N-phospho-L-histidine.</text>
        <dbReference type="EC" id="2.7.13.3"/>
    </reaction>
</comment>
<dbReference type="EC" id="2.7.13.3" evidence="3"/>
<evidence type="ECO:0000256" key="9">
    <source>
        <dbReference type="ARBA" id="ARBA00023012"/>
    </source>
</evidence>
<organism evidence="15 16">
    <name type="scientific">Candidatus Dojkabacteria bacterium</name>
    <dbReference type="NCBI Taxonomy" id="2099670"/>
    <lineage>
        <taxon>Bacteria</taxon>
        <taxon>Candidatus Dojkabacteria</taxon>
    </lineage>
</organism>
<dbReference type="AlphaFoldDB" id="A0A955L354"/>
<evidence type="ECO:0000259" key="13">
    <source>
        <dbReference type="PROSITE" id="PS50109"/>
    </source>
</evidence>
<dbReference type="CDD" id="cd00075">
    <property type="entry name" value="HATPase"/>
    <property type="match status" value="1"/>
</dbReference>
<dbReference type="CDD" id="cd06225">
    <property type="entry name" value="HAMP"/>
    <property type="match status" value="1"/>
</dbReference>
<dbReference type="PROSITE" id="PS50885">
    <property type="entry name" value="HAMP"/>
    <property type="match status" value="1"/>
</dbReference>
<feature type="transmembrane region" description="Helical" evidence="12">
    <location>
        <begin position="84"/>
        <end position="108"/>
    </location>
</feature>
<dbReference type="SMART" id="SM00387">
    <property type="entry name" value="HATPase_c"/>
    <property type="match status" value="1"/>
</dbReference>
<comment type="caution">
    <text evidence="15">The sequence shown here is derived from an EMBL/GenBank/DDBJ whole genome shotgun (WGS) entry which is preliminary data.</text>
</comment>
<dbReference type="InterPro" id="IPR003661">
    <property type="entry name" value="HisK_dim/P_dom"/>
</dbReference>
<keyword evidence="5" id="KW-0808">Transferase</keyword>
<dbReference type="PANTHER" id="PTHR45436:SF5">
    <property type="entry name" value="SENSOR HISTIDINE KINASE TRCS"/>
    <property type="match status" value="1"/>
</dbReference>
<dbReference type="SMART" id="SM00304">
    <property type="entry name" value="HAMP"/>
    <property type="match status" value="1"/>
</dbReference>
<feature type="domain" description="Histidine kinase" evidence="13">
    <location>
        <begin position="166"/>
        <end position="381"/>
    </location>
</feature>
<keyword evidence="9" id="KW-0902">Two-component regulatory system</keyword>
<evidence type="ECO:0000259" key="14">
    <source>
        <dbReference type="PROSITE" id="PS50885"/>
    </source>
</evidence>
<dbReference type="GO" id="GO:0005886">
    <property type="term" value="C:plasma membrane"/>
    <property type="evidence" value="ECO:0007669"/>
    <property type="project" value="TreeGrafter"/>
</dbReference>
<keyword evidence="8 12" id="KW-1133">Transmembrane helix</keyword>
<dbReference type="InterPro" id="IPR050428">
    <property type="entry name" value="TCS_sensor_his_kinase"/>
</dbReference>
<gene>
    <name evidence="15" type="ORF">KC660_01480</name>
</gene>
<dbReference type="InterPro" id="IPR036890">
    <property type="entry name" value="HATPase_C_sf"/>
</dbReference>
<dbReference type="Gene3D" id="3.30.565.10">
    <property type="entry name" value="Histidine kinase-like ATPase, C-terminal domain"/>
    <property type="match status" value="1"/>
</dbReference>
<dbReference type="PANTHER" id="PTHR45436">
    <property type="entry name" value="SENSOR HISTIDINE KINASE YKOH"/>
    <property type="match status" value="1"/>
</dbReference>
<feature type="transmembrane region" description="Helical" evidence="12">
    <location>
        <begin position="12"/>
        <end position="32"/>
    </location>
</feature>
<dbReference type="Gene3D" id="6.10.340.10">
    <property type="match status" value="1"/>
</dbReference>
<dbReference type="PRINTS" id="PR00344">
    <property type="entry name" value="BCTRLSENSOR"/>
</dbReference>
<dbReference type="SMART" id="SM00388">
    <property type="entry name" value="HisKA"/>
    <property type="match status" value="1"/>
</dbReference>
<dbReference type="CDD" id="cd00082">
    <property type="entry name" value="HisKA"/>
    <property type="match status" value="1"/>
</dbReference>
<evidence type="ECO:0000256" key="6">
    <source>
        <dbReference type="ARBA" id="ARBA00022692"/>
    </source>
</evidence>
<dbReference type="Proteomes" id="UP000782843">
    <property type="component" value="Unassembled WGS sequence"/>
</dbReference>
<name>A0A955L354_9BACT</name>
<dbReference type="InterPro" id="IPR036097">
    <property type="entry name" value="HisK_dim/P_sf"/>
</dbReference>
<feature type="coiled-coil region" evidence="11">
    <location>
        <begin position="196"/>
        <end position="223"/>
    </location>
</feature>
<dbReference type="EMBL" id="JAGQLG010000052">
    <property type="protein sequence ID" value="MCA9382060.1"/>
    <property type="molecule type" value="Genomic_DNA"/>
</dbReference>
<evidence type="ECO:0000256" key="10">
    <source>
        <dbReference type="ARBA" id="ARBA00023136"/>
    </source>
</evidence>
<reference evidence="15" key="1">
    <citation type="submission" date="2020-04" db="EMBL/GenBank/DDBJ databases">
        <authorList>
            <person name="Zhang T."/>
        </authorList>
    </citation>
    <scope>NUCLEOTIDE SEQUENCE</scope>
    <source>
        <strain evidence="15">HKST-UBA10</strain>
    </source>
</reference>
<sequence length="381" mass="43116">MRSLKFKFTITVAVTLTVVLAFFSAMIFIFTVNNKSVIVPENLVNMPRLDMGVQRFLHDTERLDEIANLVQTVEENQKEEYIKVVGFIALGLIFISSGIAYLVATLLVRPIEQISQEIKKLDSEDLSKRVDTKAGSEEIEFLQTSFNKLLDNIEATFKSQEQFIHDAAHELRTPIASIKASIDALNTKKSVTKDDYVKLIVTIQKLNEQLVRLNEELLFLHRETLSDSYKKKDANTIVEEVIEALTPLSKERGVKLISTLNETPLYIKAHETNLSRAIQNIIENSINYSREIKGSFVEVKTSQVERSASIVIEDNGIGISKKDLDMIFERFYRAENARYQREGDGLGLAIVKKIVEDHKGTISIESKLHKGTTVTIDIPLI</sequence>
<dbReference type="Pfam" id="PF02518">
    <property type="entry name" value="HATPase_c"/>
    <property type="match status" value="1"/>
</dbReference>
<evidence type="ECO:0000256" key="3">
    <source>
        <dbReference type="ARBA" id="ARBA00012438"/>
    </source>
</evidence>
<dbReference type="Gene3D" id="1.10.287.130">
    <property type="match status" value="1"/>
</dbReference>
<dbReference type="Pfam" id="PF00512">
    <property type="entry name" value="HisKA"/>
    <property type="match status" value="1"/>
</dbReference>
<reference evidence="15" key="2">
    <citation type="journal article" date="2021" name="Microbiome">
        <title>Successional dynamics and alternative stable states in a saline activated sludge microbial community over 9 years.</title>
        <authorList>
            <person name="Wang Y."/>
            <person name="Ye J."/>
            <person name="Ju F."/>
            <person name="Liu L."/>
            <person name="Boyd J.A."/>
            <person name="Deng Y."/>
            <person name="Parks D.H."/>
            <person name="Jiang X."/>
            <person name="Yin X."/>
            <person name="Woodcroft B.J."/>
            <person name="Tyson G.W."/>
            <person name="Hugenholtz P."/>
            <person name="Polz M.F."/>
            <person name="Zhang T."/>
        </authorList>
    </citation>
    <scope>NUCLEOTIDE SEQUENCE</scope>
    <source>
        <strain evidence="15">HKST-UBA10</strain>
    </source>
</reference>
<feature type="domain" description="HAMP" evidence="14">
    <location>
        <begin position="105"/>
        <end position="158"/>
    </location>
</feature>
<evidence type="ECO:0000256" key="12">
    <source>
        <dbReference type="SAM" id="Phobius"/>
    </source>
</evidence>
<comment type="subcellular location">
    <subcellularLocation>
        <location evidence="2">Membrane</location>
    </subcellularLocation>
</comment>